<gene>
    <name evidence="1" type="ORF">BH720_008915</name>
</gene>
<evidence type="ECO:0000313" key="1">
    <source>
        <dbReference type="EMBL" id="XPM65695.1"/>
    </source>
</evidence>
<evidence type="ECO:0000313" key="2">
    <source>
        <dbReference type="Proteomes" id="UP000095472"/>
    </source>
</evidence>
<name>A0ACD5GXM9_9CYAN</name>
<sequence>MQTLQRLQQDYQVALDQVRSRLDDIDTRLLALENTRFSATTQLDGEAIMSLTGVAKIVPWCLAFA</sequence>
<protein>
    <submittedName>
        <fullName evidence="1">Uncharacterized protein</fullName>
    </submittedName>
</protein>
<organism evidence="1 2">
    <name type="scientific">Desertifilum tharense IPPAS B-1220</name>
    <dbReference type="NCBI Taxonomy" id="1781255"/>
    <lineage>
        <taxon>Bacteria</taxon>
        <taxon>Bacillati</taxon>
        <taxon>Cyanobacteriota</taxon>
        <taxon>Cyanophyceae</taxon>
        <taxon>Desertifilales</taxon>
        <taxon>Desertifilaceae</taxon>
        <taxon>Desertifilum</taxon>
    </lineage>
</organism>
<dbReference type="Proteomes" id="UP000095472">
    <property type="component" value="Chromosome"/>
</dbReference>
<dbReference type="EMBL" id="CP182909">
    <property type="protein sequence ID" value="XPM65695.1"/>
    <property type="molecule type" value="Genomic_DNA"/>
</dbReference>
<reference evidence="1 2" key="1">
    <citation type="journal article" date="2016" name="Genome Announc.">
        <title>Draft Genome Sequence of the Thermotolerant Cyanobacterium Desertifilum sp. IPPAS B-1220.</title>
        <authorList>
            <person name="Mironov K.S."/>
            <person name="Sinetova M.A."/>
            <person name="Bolatkhan K."/>
            <person name="Zayadan B.K."/>
            <person name="Ustinova V.V."/>
            <person name="Kupriyanova E.V."/>
            <person name="Skrypnik A.N."/>
            <person name="Gogoleva N.E."/>
            <person name="Gogolev Y.V."/>
            <person name="Los D.A."/>
        </authorList>
    </citation>
    <scope>NUCLEOTIDE SEQUENCE [LARGE SCALE GENOMIC DNA]</scope>
    <source>
        <strain evidence="1 2">IPPAS B-1220</strain>
    </source>
</reference>
<proteinExistence type="predicted"/>
<accession>A0ACD5GXM9</accession>
<keyword evidence="2" id="KW-1185">Reference proteome</keyword>